<accession>A0A819ZAP1</accession>
<dbReference type="EMBL" id="CAJOBF010005154">
    <property type="protein sequence ID" value="CAF4165742.1"/>
    <property type="molecule type" value="Genomic_DNA"/>
</dbReference>
<reference evidence="2" key="1">
    <citation type="submission" date="2021-02" db="EMBL/GenBank/DDBJ databases">
        <authorList>
            <person name="Nowell W R."/>
        </authorList>
    </citation>
    <scope>NUCLEOTIDE SEQUENCE</scope>
</reference>
<feature type="compositionally biased region" description="Polar residues" evidence="1">
    <location>
        <begin position="52"/>
        <end position="62"/>
    </location>
</feature>
<gene>
    <name evidence="2" type="ORF">UXM345_LOCUS25971</name>
</gene>
<feature type="compositionally biased region" description="Low complexity" evidence="1">
    <location>
        <begin position="30"/>
        <end position="47"/>
    </location>
</feature>
<sequence length="207" mass="22488">MQPNSNRPVYIVQPSNITHFNVRPTTITTGGQQVQTQQQSSYQISTVRQPMMSPQPSTLYQVQPQPQPQPQPRLLGPSPVYASLQSQRFTSTSPRQIITTNTNLSPSLLTPQSLSRLPLTAAQPTTTILRPNIMSISTSPTVASISTPMPSVAATAAAQTAAAAASKDFSVRVPKTRAQYGIMEFASGVSVDVKDWKAIEMRREINP</sequence>
<evidence type="ECO:0000313" key="3">
    <source>
        <dbReference type="Proteomes" id="UP000663842"/>
    </source>
</evidence>
<evidence type="ECO:0000313" key="2">
    <source>
        <dbReference type="EMBL" id="CAF4165742.1"/>
    </source>
</evidence>
<name>A0A819ZAP1_9BILA</name>
<dbReference type="Proteomes" id="UP000663842">
    <property type="component" value="Unassembled WGS sequence"/>
</dbReference>
<organism evidence="2 3">
    <name type="scientific">Rotaria magnacalcarata</name>
    <dbReference type="NCBI Taxonomy" id="392030"/>
    <lineage>
        <taxon>Eukaryota</taxon>
        <taxon>Metazoa</taxon>
        <taxon>Spiralia</taxon>
        <taxon>Gnathifera</taxon>
        <taxon>Rotifera</taxon>
        <taxon>Eurotatoria</taxon>
        <taxon>Bdelloidea</taxon>
        <taxon>Philodinida</taxon>
        <taxon>Philodinidae</taxon>
        <taxon>Rotaria</taxon>
    </lineage>
</organism>
<feature type="region of interest" description="Disordered" evidence="1">
    <location>
        <begin position="30"/>
        <end position="77"/>
    </location>
</feature>
<protein>
    <submittedName>
        <fullName evidence="2">Uncharacterized protein</fullName>
    </submittedName>
</protein>
<proteinExistence type="predicted"/>
<dbReference type="AlphaFoldDB" id="A0A819ZAP1"/>
<comment type="caution">
    <text evidence="2">The sequence shown here is derived from an EMBL/GenBank/DDBJ whole genome shotgun (WGS) entry which is preliminary data.</text>
</comment>
<feature type="non-terminal residue" evidence="2">
    <location>
        <position position="207"/>
    </location>
</feature>
<evidence type="ECO:0000256" key="1">
    <source>
        <dbReference type="SAM" id="MobiDB-lite"/>
    </source>
</evidence>